<sequence length="155" mass="16365">MTVPDYSPIGTVKRPVTNKADEPPHVSISPSSPIEKVTGSRHLKAAFGYSLGGALRLLGETAFCHEIIAGAVIFAAFVAVGASFSDYVMMAVVMLGLFAAEALNTAIEEIIDRISPEWSDTGRHAKDLGSFAVFCLLLANGLTAAFVIIPKLMSP</sequence>
<evidence type="ECO:0000256" key="3">
    <source>
        <dbReference type="ARBA" id="ARBA00012133"/>
    </source>
</evidence>
<keyword evidence="7 24" id="KW-0997">Cell inner membrane</keyword>
<evidence type="ECO:0000256" key="24">
    <source>
        <dbReference type="RuleBase" id="RU363065"/>
    </source>
</evidence>
<proteinExistence type="inferred from homology"/>
<keyword evidence="18" id="KW-0594">Phospholipid biosynthesis</keyword>
<dbReference type="Gene3D" id="1.10.287.3610">
    <property type="match status" value="1"/>
</dbReference>
<feature type="binding site" evidence="23">
    <location>
        <position position="60"/>
    </location>
    <ligand>
        <name>a divalent metal cation</name>
        <dbReference type="ChEBI" id="CHEBI:60240"/>
    </ligand>
</feature>
<dbReference type="PANTHER" id="PTHR34299:SF1">
    <property type="entry name" value="DIACYLGLYCEROL KINASE"/>
    <property type="match status" value="1"/>
</dbReference>
<evidence type="ECO:0000256" key="8">
    <source>
        <dbReference type="ARBA" id="ARBA00022679"/>
    </source>
</evidence>
<keyword evidence="10 23" id="KW-0479">Metal-binding</keyword>
<feature type="binding site" evidence="21">
    <location>
        <position position="130"/>
    </location>
    <ligand>
        <name>substrate</name>
    </ligand>
</feature>
<evidence type="ECO:0000256" key="13">
    <source>
        <dbReference type="ARBA" id="ARBA00022840"/>
    </source>
</evidence>
<dbReference type="Pfam" id="PF01219">
    <property type="entry name" value="DAGK_prokar"/>
    <property type="match status" value="1"/>
</dbReference>
<keyword evidence="14 23" id="KW-0460">Magnesium</keyword>
<dbReference type="RefSeq" id="WP_139676917.1">
    <property type="nucleotide sequence ID" value="NZ_VDMN01000002.1"/>
</dbReference>
<dbReference type="GO" id="GO:0046872">
    <property type="term" value="F:metal ion binding"/>
    <property type="evidence" value="ECO:0007669"/>
    <property type="project" value="UniProtKB-KW"/>
</dbReference>
<keyword evidence="17 24" id="KW-0472">Membrane</keyword>
<evidence type="ECO:0000256" key="4">
    <source>
        <dbReference type="ARBA" id="ARBA00017575"/>
    </source>
</evidence>
<reference evidence="26 27" key="1">
    <citation type="submission" date="2019-06" db="EMBL/GenBank/DDBJ databases">
        <title>The draft genome of Rhizobium smilacinae PTYR-5.</title>
        <authorList>
            <person name="Liu L."/>
            <person name="Li L."/>
            <person name="Zhang X."/>
        </authorList>
    </citation>
    <scope>NUCLEOTIDE SEQUENCE [LARGE SCALE GENOMIC DNA]</scope>
    <source>
        <strain evidence="26 27">PTYR-5</strain>
    </source>
</reference>
<organism evidence="26 27">
    <name type="scientific">Aliirhizobium smilacinae</name>
    <dbReference type="NCBI Taxonomy" id="1395944"/>
    <lineage>
        <taxon>Bacteria</taxon>
        <taxon>Pseudomonadati</taxon>
        <taxon>Pseudomonadota</taxon>
        <taxon>Alphaproteobacteria</taxon>
        <taxon>Hyphomicrobiales</taxon>
        <taxon>Rhizobiaceae</taxon>
        <taxon>Aliirhizobium</taxon>
    </lineage>
</organism>
<feature type="region of interest" description="Disordered" evidence="25">
    <location>
        <begin position="1"/>
        <end position="33"/>
    </location>
</feature>
<dbReference type="EMBL" id="VDMN01000002">
    <property type="protein sequence ID" value="TNM64016.1"/>
    <property type="molecule type" value="Genomic_DNA"/>
</dbReference>
<evidence type="ECO:0000256" key="1">
    <source>
        <dbReference type="ARBA" id="ARBA00004429"/>
    </source>
</evidence>
<dbReference type="InterPro" id="IPR033718">
    <property type="entry name" value="DAGK_prok"/>
</dbReference>
<keyword evidence="6" id="KW-0444">Lipid biosynthesis</keyword>
<dbReference type="Proteomes" id="UP000311605">
    <property type="component" value="Unassembled WGS sequence"/>
</dbReference>
<evidence type="ECO:0000256" key="6">
    <source>
        <dbReference type="ARBA" id="ARBA00022516"/>
    </source>
</evidence>
<keyword evidence="15 24" id="KW-1133">Transmembrane helix</keyword>
<evidence type="ECO:0000256" key="19">
    <source>
        <dbReference type="ARBA" id="ARBA00023264"/>
    </source>
</evidence>
<feature type="transmembrane region" description="Helical" evidence="24">
    <location>
        <begin position="87"/>
        <end position="107"/>
    </location>
</feature>
<comment type="function">
    <text evidence="24">Catalyzes the ATP-dependent phosphorylation of sn-l,2-diacylglycerol (DAG) to phosphatidic acid. Involved in the recycling of diacylglycerol produced as a by-product during membrane-derived oligosaccharide (MDO) biosynthesis.</text>
</comment>
<evidence type="ECO:0000256" key="11">
    <source>
        <dbReference type="ARBA" id="ARBA00022741"/>
    </source>
</evidence>
<dbReference type="AlphaFoldDB" id="A0A5C4XKJ6"/>
<keyword evidence="11 22" id="KW-0547">Nucleotide-binding</keyword>
<evidence type="ECO:0000313" key="27">
    <source>
        <dbReference type="Proteomes" id="UP000311605"/>
    </source>
</evidence>
<comment type="cofactor">
    <cofactor evidence="23">
        <name>Mg(2+)</name>
        <dbReference type="ChEBI" id="CHEBI:18420"/>
    </cofactor>
    <text evidence="23">Mn(2+), Zn(2+), Cd(2+) and Co(2+) support activity to lesser extents.</text>
</comment>
<feature type="binding site" evidence="22">
    <location>
        <position position="60"/>
    </location>
    <ligand>
        <name>ATP</name>
        <dbReference type="ChEBI" id="CHEBI:30616"/>
    </ligand>
</feature>
<comment type="similarity">
    <text evidence="2 24">Belongs to the bacterial diacylglycerol kinase family.</text>
</comment>
<dbReference type="GO" id="GO:0005524">
    <property type="term" value="F:ATP binding"/>
    <property type="evidence" value="ECO:0007669"/>
    <property type="project" value="UniProtKB-KW"/>
</dbReference>
<keyword evidence="5" id="KW-1003">Cell membrane</keyword>
<keyword evidence="27" id="KW-1185">Reference proteome</keyword>
<evidence type="ECO:0000256" key="17">
    <source>
        <dbReference type="ARBA" id="ARBA00023136"/>
    </source>
</evidence>
<dbReference type="GO" id="GO:0005886">
    <property type="term" value="C:plasma membrane"/>
    <property type="evidence" value="ECO:0007669"/>
    <property type="project" value="UniProtKB-SubCell"/>
</dbReference>
<evidence type="ECO:0000256" key="21">
    <source>
        <dbReference type="PIRSR" id="PIRSR600829-2"/>
    </source>
</evidence>
<feature type="binding site" evidence="23">
    <location>
        <position position="108"/>
    </location>
    <ligand>
        <name>a divalent metal cation</name>
        <dbReference type="ChEBI" id="CHEBI:60240"/>
    </ligand>
</feature>
<feature type="binding site" evidence="22">
    <location>
        <begin position="126"/>
        <end position="127"/>
    </location>
    <ligand>
        <name>ATP</name>
        <dbReference type="ChEBI" id="CHEBI:30616"/>
    </ligand>
</feature>
<keyword evidence="12 24" id="KW-0418">Kinase</keyword>
<keyword evidence="19 24" id="KW-1208">Phospholipid metabolism</keyword>
<evidence type="ECO:0000256" key="9">
    <source>
        <dbReference type="ARBA" id="ARBA00022692"/>
    </source>
</evidence>
<feature type="transmembrane region" description="Helical" evidence="24">
    <location>
        <begin position="63"/>
        <end position="81"/>
    </location>
</feature>
<comment type="caution">
    <text evidence="26">The sequence shown here is derived from an EMBL/GenBank/DDBJ whole genome shotgun (WGS) entry which is preliminary data.</text>
</comment>
<evidence type="ECO:0000256" key="14">
    <source>
        <dbReference type="ARBA" id="ARBA00022842"/>
    </source>
</evidence>
<evidence type="ECO:0000256" key="10">
    <source>
        <dbReference type="ARBA" id="ARBA00022723"/>
    </source>
</evidence>
<evidence type="ECO:0000256" key="25">
    <source>
        <dbReference type="SAM" id="MobiDB-lite"/>
    </source>
</evidence>
<feature type="binding site" evidence="22">
    <location>
        <position position="108"/>
    </location>
    <ligand>
        <name>ATP</name>
        <dbReference type="ChEBI" id="CHEBI:30616"/>
    </ligand>
</feature>
<feature type="binding site" evidence="21">
    <location>
        <begin position="62"/>
        <end position="66"/>
    </location>
    <ligand>
        <name>substrate</name>
    </ligand>
</feature>
<name>A0A5C4XKJ6_9HYPH</name>
<evidence type="ECO:0000256" key="2">
    <source>
        <dbReference type="ARBA" id="ARBA00005967"/>
    </source>
</evidence>
<evidence type="ECO:0000256" key="20">
    <source>
        <dbReference type="PIRSR" id="PIRSR600829-1"/>
    </source>
</evidence>
<evidence type="ECO:0000256" key="23">
    <source>
        <dbReference type="PIRSR" id="PIRSR600829-4"/>
    </source>
</evidence>
<feature type="transmembrane region" description="Helical" evidence="24">
    <location>
        <begin position="128"/>
        <end position="149"/>
    </location>
</feature>
<evidence type="ECO:0000256" key="7">
    <source>
        <dbReference type="ARBA" id="ARBA00022519"/>
    </source>
</evidence>
<keyword evidence="8 24" id="KW-0808">Transferase</keyword>
<evidence type="ECO:0000256" key="15">
    <source>
        <dbReference type="ARBA" id="ARBA00022989"/>
    </source>
</evidence>
<evidence type="ECO:0000256" key="16">
    <source>
        <dbReference type="ARBA" id="ARBA00023098"/>
    </source>
</evidence>
<evidence type="ECO:0000256" key="22">
    <source>
        <dbReference type="PIRSR" id="PIRSR600829-3"/>
    </source>
</evidence>
<feature type="active site" description="Proton acceptor" evidence="20">
    <location>
        <position position="101"/>
    </location>
</feature>
<comment type="catalytic activity">
    <reaction evidence="24">
        <text>a 1,2-diacyl-sn-glycerol + ATP = a 1,2-diacyl-sn-glycero-3-phosphate + ADP + H(+)</text>
        <dbReference type="Rhea" id="RHEA:10272"/>
        <dbReference type="ChEBI" id="CHEBI:15378"/>
        <dbReference type="ChEBI" id="CHEBI:17815"/>
        <dbReference type="ChEBI" id="CHEBI:30616"/>
        <dbReference type="ChEBI" id="CHEBI:58608"/>
        <dbReference type="ChEBI" id="CHEBI:456216"/>
        <dbReference type="EC" id="2.7.1.107"/>
    </reaction>
</comment>
<evidence type="ECO:0000313" key="26">
    <source>
        <dbReference type="EMBL" id="TNM64016.1"/>
    </source>
</evidence>
<evidence type="ECO:0000256" key="5">
    <source>
        <dbReference type="ARBA" id="ARBA00022475"/>
    </source>
</evidence>
<evidence type="ECO:0000256" key="12">
    <source>
        <dbReference type="ARBA" id="ARBA00022777"/>
    </source>
</evidence>
<evidence type="ECO:0000256" key="18">
    <source>
        <dbReference type="ARBA" id="ARBA00023209"/>
    </source>
</evidence>
<feature type="binding site" evidence="21">
    <location>
        <position position="101"/>
    </location>
    <ligand>
        <name>substrate</name>
    </ligand>
</feature>
<dbReference type="OrthoDB" id="9796011at2"/>
<keyword evidence="13 22" id="KW-0067">ATP-binding</keyword>
<dbReference type="GO" id="GO:0006654">
    <property type="term" value="P:phosphatidic acid biosynthetic process"/>
    <property type="evidence" value="ECO:0007669"/>
    <property type="project" value="InterPro"/>
</dbReference>
<dbReference type="PANTHER" id="PTHR34299">
    <property type="entry name" value="DIACYLGLYCEROL KINASE"/>
    <property type="match status" value="1"/>
</dbReference>
<dbReference type="CDD" id="cd14264">
    <property type="entry name" value="DAGK_IM"/>
    <property type="match status" value="1"/>
</dbReference>
<dbReference type="InterPro" id="IPR036945">
    <property type="entry name" value="DAGK_sf"/>
</dbReference>
<comment type="subcellular location">
    <subcellularLocation>
        <location evidence="1 24">Cell inner membrane</location>
        <topology evidence="1 24">Multi-pass membrane protein</topology>
    </subcellularLocation>
</comment>
<keyword evidence="9 24" id="KW-0812">Transmembrane</keyword>
<dbReference type="InterPro" id="IPR000829">
    <property type="entry name" value="DAGK"/>
</dbReference>
<protein>
    <recommendedName>
        <fullName evidence="4 24">Diacylglycerol kinase</fullName>
        <ecNumber evidence="3 24">2.7.1.107</ecNumber>
    </recommendedName>
</protein>
<keyword evidence="16 24" id="KW-0443">Lipid metabolism</keyword>
<dbReference type="GO" id="GO:0004143">
    <property type="term" value="F:ATP-dependent diacylglycerol kinase activity"/>
    <property type="evidence" value="ECO:0007669"/>
    <property type="project" value="UniProtKB-EC"/>
</dbReference>
<accession>A0A5C4XKJ6</accession>
<dbReference type="EC" id="2.7.1.107" evidence="3 24"/>
<feature type="binding site" evidence="22">
    <location>
        <position position="49"/>
    </location>
    <ligand>
        <name>ATP</name>
        <dbReference type="ChEBI" id="CHEBI:30616"/>
    </ligand>
</feature>
<gene>
    <name evidence="26" type="ORF">FHP24_14655</name>
</gene>